<evidence type="ECO:0000313" key="2">
    <source>
        <dbReference type="Proteomes" id="UP000515124"/>
    </source>
</evidence>
<name>A0A6P5SE29_PRUAV</name>
<keyword evidence="2" id="KW-1185">Reference proteome</keyword>
<feature type="transmembrane region" description="Helical" evidence="1">
    <location>
        <begin position="533"/>
        <end position="558"/>
    </location>
</feature>
<feature type="transmembrane region" description="Helical" evidence="1">
    <location>
        <begin position="564"/>
        <end position="581"/>
    </location>
</feature>
<dbReference type="GO" id="GO:0016020">
    <property type="term" value="C:membrane"/>
    <property type="evidence" value="ECO:0007669"/>
    <property type="project" value="TreeGrafter"/>
</dbReference>
<feature type="transmembrane region" description="Helical" evidence="1">
    <location>
        <begin position="632"/>
        <end position="653"/>
    </location>
</feature>
<protein>
    <submittedName>
        <fullName evidence="3">Uncharacterized protein LOC110755692</fullName>
    </submittedName>
</protein>
<feature type="transmembrane region" description="Helical" evidence="1">
    <location>
        <begin position="435"/>
        <end position="456"/>
    </location>
</feature>
<dbReference type="GeneID" id="110755692"/>
<feature type="transmembrane region" description="Helical" evidence="1">
    <location>
        <begin position="593"/>
        <end position="612"/>
    </location>
</feature>
<keyword evidence="1" id="KW-0472">Membrane</keyword>
<organism evidence="2 3">
    <name type="scientific">Prunus avium</name>
    <name type="common">Cherry</name>
    <name type="synonym">Cerasus avium</name>
    <dbReference type="NCBI Taxonomy" id="42229"/>
    <lineage>
        <taxon>Eukaryota</taxon>
        <taxon>Viridiplantae</taxon>
        <taxon>Streptophyta</taxon>
        <taxon>Embryophyta</taxon>
        <taxon>Tracheophyta</taxon>
        <taxon>Spermatophyta</taxon>
        <taxon>Magnoliopsida</taxon>
        <taxon>eudicotyledons</taxon>
        <taxon>Gunneridae</taxon>
        <taxon>Pentapetalae</taxon>
        <taxon>rosids</taxon>
        <taxon>fabids</taxon>
        <taxon>Rosales</taxon>
        <taxon>Rosaceae</taxon>
        <taxon>Amygdaloideae</taxon>
        <taxon>Amygdaleae</taxon>
        <taxon>Prunus</taxon>
    </lineage>
</organism>
<feature type="transmembrane region" description="Helical" evidence="1">
    <location>
        <begin position="109"/>
        <end position="137"/>
    </location>
</feature>
<keyword evidence="1" id="KW-0812">Transmembrane</keyword>
<feature type="transmembrane region" description="Helical" evidence="1">
    <location>
        <begin position="261"/>
        <end position="280"/>
    </location>
</feature>
<dbReference type="RefSeq" id="XP_021812617.1">
    <property type="nucleotide sequence ID" value="XM_021956925.1"/>
</dbReference>
<feature type="transmembrane region" description="Helical" evidence="1">
    <location>
        <begin position="82"/>
        <end position="103"/>
    </location>
</feature>
<feature type="transmembrane region" description="Helical" evidence="1">
    <location>
        <begin position="6"/>
        <end position="28"/>
    </location>
</feature>
<sequence>MALEVYWYDFVCFGIVGVSLFGALWVIWRREGASARFEDTTLYESLLVTRPDSEVFVSALPRGHVSTSQLWTSCWKGLHPGWLLAIRFLSFLALAGFLTWDILEWDASIFIYYTEWTFTLVMVYFALGTIVSAYGWWLSANKPPSENGTRAESVRRHVEDDNGIVNTYRQKGINGTIKLQSHYAQEEIQHRAGFWGYLMLIAFQTCAGAVVLTDIVFWCVILPFLSNAHLGLNTLMCCMHTLNAAFLLLDTSLNSLPFPWFRLSYFVLWSCIYVIFQWVIHAFGFPWWPYPFLELDTPWAPLWYFCMAVVHIPCYGIFALIIKAKYSLLPKWFPHAFVRPIYSNSQRFSLNLKSKATIIGPNFLLIHRDSAFSGFAEKEMSSEEGEGPGYWLQWQVLVCALIVTVPTVIALKFVKKAKQQPLNSVDLWSTCWRSLDPLWLLFYRALVFLCMAKMLYDMVSQYGLFTLVFYTQWTFALVMLYFALGTIISAHGCWVGRSTYREEQLKGRVKSKSPQARNEISQRAGFFGNLMQIMYQICAGAVMLTDIVFWCLILPFLTSIEFELTLLIGAIHAVNAVFLIGDTALNRLPFPKLGFAYFAFFGFLYIVFQWLLHACGVKWWPYPFLELNTPWAPLWYFGLAVWHIPCFWIYSLIVKAKFSILPSSDTCSKSSGD</sequence>
<dbReference type="KEGG" id="pavi:110755692"/>
<evidence type="ECO:0000313" key="3">
    <source>
        <dbReference type="RefSeq" id="XP_021812617.1"/>
    </source>
</evidence>
<dbReference type="AlphaFoldDB" id="A0A6P5SE29"/>
<feature type="transmembrane region" description="Helical" evidence="1">
    <location>
        <begin position="197"/>
        <end position="224"/>
    </location>
</feature>
<feature type="transmembrane region" description="Helical" evidence="1">
    <location>
        <begin position="230"/>
        <end position="249"/>
    </location>
</feature>
<accession>A0A6P5SE29</accession>
<dbReference type="Proteomes" id="UP000515124">
    <property type="component" value="Unplaced"/>
</dbReference>
<keyword evidence="1" id="KW-1133">Transmembrane helix</keyword>
<proteinExistence type="predicted"/>
<reference evidence="3" key="1">
    <citation type="submission" date="2025-08" db="UniProtKB">
        <authorList>
            <consortium name="RefSeq"/>
        </authorList>
    </citation>
    <scope>IDENTIFICATION</scope>
</reference>
<feature type="transmembrane region" description="Helical" evidence="1">
    <location>
        <begin position="300"/>
        <end position="322"/>
    </location>
</feature>
<evidence type="ECO:0000256" key="1">
    <source>
        <dbReference type="SAM" id="Phobius"/>
    </source>
</evidence>
<dbReference type="PANTHER" id="PTHR12242">
    <property type="entry name" value="OS02G0130600 PROTEIN-RELATED"/>
    <property type="match status" value="1"/>
</dbReference>
<dbReference type="PANTHER" id="PTHR12242:SF6">
    <property type="entry name" value="PROTEIN ROLLING PROTEIN"/>
    <property type="match status" value="1"/>
</dbReference>
<gene>
    <name evidence="3" type="primary">LOC110755692</name>
</gene>